<dbReference type="EnsemblMetazoa" id="G24223.1">
    <property type="protein sequence ID" value="G24223.1:cds"/>
    <property type="gene ID" value="G24223"/>
</dbReference>
<protein>
    <recommendedName>
        <fullName evidence="3">Fibrinogen C-terminal domain-containing protein</fullName>
    </recommendedName>
</protein>
<dbReference type="PROSITE" id="PS00514">
    <property type="entry name" value="FIBRINOGEN_C_1"/>
    <property type="match status" value="1"/>
</dbReference>
<evidence type="ECO:0000256" key="1">
    <source>
        <dbReference type="ARBA" id="ARBA00023157"/>
    </source>
</evidence>
<dbReference type="Proteomes" id="UP000005408">
    <property type="component" value="Unassembled WGS sequence"/>
</dbReference>
<dbReference type="InterPro" id="IPR002181">
    <property type="entry name" value="Fibrinogen_a/b/g_C_dom"/>
</dbReference>
<feature type="domain" description="Fibrinogen C-terminal" evidence="3">
    <location>
        <begin position="31"/>
        <end position="230"/>
    </location>
</feature>
<accession>A0A8W8KMB2</accession>
<evidence type="ECO:0000259" key="3">
    <source>
        <dbReference type="PROSITE" id="PS51406"/>
    </source>
</evidence>
<evidence type="ECO:0000256" key="2">
    <source>
        <dbReference type="SAM" id="Phobius"/>
    </source>
</evidence>
<feature type="transmembrane region" description="Helical" evidence="2">
    <location>
        <begin position="12"/>
        <end position="31"/>
    </location>
</feature>
<keyword evidence="2" id="KW-0812">Transmembrane</keyword>
<evidence type="ECO:0000313" key="5">
    <source>
        <dbReference type="Proteomes" id="UP000005408"/>
    </source>
</evidence>
<dbReference type="CDD" id="cd00087">
    <property type="entry name" value="FReD"/>
    <property type="match status" value="1"/>
</dbReference>
<organism evidence="4 5">
    <name type="scientific">Magallana gigas</name>
    <name type="common">Pacific oyster</name>
    <name type="synonym">Crassostrea gigas</name>
    <dbReference type="NCBI Taxonomy" id="29159"/>
    <lineage>
        <taxon>Eukaryota</taxon>
        <taxon>Metazoa</taxon>
        <taxon>Spiralia</taxon>
        <taxon>Lophotrochozoa</taxon>
        <taxon>Mollusca</taxon>
        <taxon>Bivalvia</taxon>
        <taxon>Autobranchia</taxon>
        <taxon>Pteriomorphia</taxon>
        <taxon>Ostreida</taxon>
        <taxon>Ostreoidea</taxon>
        <taxon>Ostreidae</taxon>
        <taxon>Magallana</taxon>
    </lineage>
</organism>
<sequence length="230" mass="26606">MQRHMSEASTIYAAYAIIVCCFITTVLLPKASCCPLPVDCQDTMRAVRPTSGVYTIYPQGTGGFKVFQRRITGDVEFNRLWQEYQYGFGDTDGDHWIGNQRIHQLTSQGWYEIRVDMSDFDNESRFAYYRIFSIGNKESGYKLTIGEYEGNAGDSMKTHNGQSFYARDKDINECSKRFKGGWWYTNCHTANLNGLYLNGSHPSFADGVNWFDWHGHYYSLKTTEMKIRRQ</sequence>
<dbReference type="Pfam" id="PF00147">
    <property type="entry name" value="Fibrinogen_C"/>
    <property type="match status" value="1"/>
</dbReference>
<keyword evidence="1" id="KW-1015">Disulfide bond</keyword>
<dbReference type="InterPro" id="IPR036056">
    <property type="entry name" value="Fibrinogen-like_C"/>
</dbReference>
<dbReference type="InterPro" id="IPR020837">
    <property type="entry name" value="Fibrinogen_CS"/>
</dbReference>
<dbReference type="AlphaFoldDB" id="A0A8W8KMB2"/>
<dbReference type="SMART" id="SM00186">
    <property type="entry name" value="FBG"/>
    <property type="match status" value="1"/>
</dbReference>
<keyword evidence="2" id="KW-0472">Membrane</keyword>
<proteinExistence type="predicted"/>
<dbReference type="Gene3D" id="3.90.215.10">
    <property type="entry name" value="Gamma Fibrinogen, chain A, domain 1"/>
    <property type="match status" value="1"/>
</dbReference>
<dbReference type="GO" id="GO:0005615">
    <property type="term" value="C:extracellular space"/>
    <property type="evidence" value="ECO:0007669"/>
    <property type="project" value="TreeGrafter"/>
</dbReference>
<dbReference type="PANTHER" id="PTHR19143:SF458">
    <property type="entry name" value="FIBRINOGEN C-TERMINAL DOMAIN-CONTAINING PROTEIN-RELATED"/>
    <property type="match status" value="1"/>
</dbReference>
<name>A0A8W8KMB2_MAGGI</name>
<evidence type="ECO:0000313" key="4">
    <source>
        <dbReference type="EnsemblMetazoa" id="G24223.1:cds"/>
    </source>
</evidence>
<dbReference type="InterPro" id="IPR050373">
    <property type="entry name" value="Fibrinogen_C-term_domain"/>
</dbReference>
<keyword evidence="2" id="KW-1133">Transmembrane helix</keyword>
<reference evidence="4" key="1">
    <citation type="submission" date="2022-08" db="UniProtKB">
        <authorList>
            <consortium name="EnsemblMetazoa"/>
        </authorList>
    </citation>
    <scope>IDENTIFICATION</scope>
    <source>
        <strain evidence="4">05x7-T-G4-1.051#20</strain>
    </source>
</reference>
<dbReference type="PROSITE" id="PS51406">
    <property type="entry name" value="FIBRINOGEN_C_2"/>
    <property type="match status" value="1"/>
</dbReference>
<dbReference type="SUPFAM" id="SSF56496">
    <property type="entry name" value="Fibrinogen C-terminal domain-like"/>
    <property type="match status" value="1"/>
</dbReference>
<dbReference type="PANTHER" id="PTHR19143">
    <property type="entry name" value="FIBRINOGEN/TENASCIN/ANGIOPOEITIN"/>
    <property type="match status" value="1"/>
</dbReference>
<dbReference type="InterPro" id="IPR014716">
    <property type="entry name" value="Fibrinogen_a/b/g_C_1"/>
</dbReference>
<keyword evidence="5" id="KW-1185">Reference proteome</keyword>